<keyword evidence="3" id="KW-1185">Reference proteome</keyword>
<dbReference type="InterPro" id="IPR012654">
    <property type="entry name" value="CHP02391"/>
</dbReference>
<accession>A0A1G9R7T1</accession>
<evidence type="ECO:0000313" key="2">
    <source>
        <dbReference type="EMBL" id="SDM19349.1"/>
    </source>
</evidence>
<dbReference type="RefSeq" id="WP_089686580.1">
    <property type="nucleotide sequence ID" value="NZ_FNFO01000011.1"/>
</dbReference>
<organism evidence="2 3">
    <name type="scientific">Catalinimonas alkaloidigena</name>
    <dbReference type="NCBI Taxonomy" id="1075417"/>
    <lineage>
        <taxon>Bacteria</taxon>
        <taxon>Pseudomonadati</taxon>
        <taxon>Bacteroidota</taxon>
        <taxon>Cytophagia</taxon>
        <taxon>Cytophagales</taxon>
        <taxon>Catalimonadaceae</taxon>
        <taxon>Catalinimonas</taxon>
    </lineage>
</organism>
<dbReference type="AlphaFoldDB" id="A0A1G9R7T1"/>
<evidence type="ECO:0000313" key="3">
    <source>
        <dbReference type="Proteomes" id="UP000198510"/>
    </source>
</evidence>
<dbReference type="Proteomes" id="UP000198510">
    <property type="component" value="Unassembled WGS sequence"/>
</dbReference>
<evidence type="ECO:0000259" key="1">
    <source>
        <dbReference type="Pfam" id="PF09509"/>
    </source>
</evidence>
<sequence>MYNLTDNQKDVLKWLISQVREGNLEEEFSLVSLYGGLDFIGQVRFDRDKAPVITKGTIDALHNDKLLHCQISYSNKTGVESSRRCTLTGKAYEAIDSNFDAPDNSFVKHITPLADITHFDAELKSRCLPILGTGAANEKAWDNAVRNAGVVLEERLREIGGISDSTLVGRDLVNKVFGQHGTLANKIPHSSEQVGHRDLYAGIVGVFRNPSAHRFIDFSPEEGGAILVFMNLLLKKLEQLR</sequence>
<protein>
    <submittedName>
        <fullName evidence="2">TIGR02391 family protein</fullName>
    </submittedName>
</protein>
<dbReference type="Pfam" id="PF09509">
    <property type="entry name" value="Hypoth_Ymh"/>
    <property type="match status" value="1"/>
</dbReference>
<proteinExistence type="predicted"/>
<reference evidence="2 3" key="1">
    <citation type="submission" date="2016-10" db="EMBL/GenBank/DDBJ databases">
        <authorList>
            <person name="de Groot N.N."/>
        </authorList>
    </citation>
    <scope>NUCLEOTIDE SEQUENCE [LARGE SCALE GENOMIC DNA]</scope>
    <source>
        <strain evidence="2 3">DSM 25186</strain>
    </source>
</reference>
<dbReference type="NCBIfam" id="TIGR02391">
    <property type="entry name" value="hypoth_ymh"/>
    <property type="match status" value="1"/>
</dbReference>
<dbReference type="OrthoDB" id="1863356at2"/>
<feature type="domain" description="Conserved hypothetical protein CHP02391" evidence="1">
    <location>
        <begin position="137"/>
        <end position="237"/>
    </location>
</feature>
<name>A0A1G9R7T1_9BACT</name>
<gene>
    <name evidence="2" type="ORF">SAMN05421823_11168</name>
</gene>
<dbReference type="EMBL" id="FNFO01000011">
    <property type="protein sequence ID" value="SDM19349.1"/>
    <property type="molecule type" value="Genomic_DNA"/>
</dbReference>
<dbReference type="STRING" id="1075417.SAMN05421823_11168"/>